<evidence type="ECO:0000259" key="9">
    <source>
        <dbReference type="PROSITE" id="PS51545"/>
    </source>
</evidence>
<dbReference type="InterPro" id="IPR018936">
    <property type="entry name" value="PI3/4_kinase_CS"/>
</dbReference>
<comment type="catalytic activity">
    <reaction evidence="5">
        <text>a 1,2-diacyl-sn-glycero-3-phospho-(1D-myo-inositol 4-phosphate) + ATP = a 1,2-diacyl-sn-glycero-3-phospho-(1D-myo-inositol-3,4-bisphosphate) + ADP + H(+)</text>
        <dbReference type="Rhea" id="RHEA:18373"/>
        <dbReference type="ChEBI" id="CHEBI:15378"/>
        <dbReference type="ChEBI" id="CHEBI:30616"/>
        <dbReference type="ChEBI" id="CHEBI:57658"/>
        <dbReference type="ChEBI" id="CHEBI:58178"/>
        <dbReference type="ChEBI" id="CHEBI:456216"/>
        <dbReference type="EC" id="2.7.1.154"/>
    </reaction>
    <physiologicalReaction direction="left-to-right" evidence="5">
        <dbReference type="Rhea" id="RHEA:18374"/>
    </physiologicalReaction>
</comment>
<feature type="non-terminal residue" evidence="11">
    <location>
        <position position="1196"/>
    </location>
</feature>
<dbReference type="GO" id="GO:0035005">
    <property type="term" value="F:1-phosphatidylinositol-4-phosphate 3-kinase activity"/>
    <property type="evidence" value="ECO:0007669"/>
    <property type="project" value="UniProtKB-EC"/>
</dbReference>
<dbReference type="InterPro" id="IPR001263">
    <property type="entry name" value="PI3K_accessory_dom"/>
</dbReference>
<feature type="domain" description="C2" evidence="6">
    <location>
        <begin position="1079"/>
        <end position="1196"/>
    </location>
</feature>
<dbReference type="InterPro" id="IPR000008">
    <property type="entry name" value="C2_dom"/>
</dbReference>
<dbReference type="InterPro" id="IPR035892">
    <property type="entry name" value="C2_domain_sf"/>
</dbReference>
<dbReference type="PROSITE" id="PS51547">
    <property type="entry name" value="C2_PI3K"/>
    <property type="match status" value="1"/>
</dbReference>
<dbReference type="InterPro" id="IPR015433">
    <property type="entry name" value="PI3/4_kinase"/>
</dbReference>
<dbReference type="InterPro" id="IPR042236">
    <property type="entry name" value="PI3K_accessory_sf"/>
</dbReference>
<dbReference type="InterPro" id="IPR011009">
    <property type="entry name" value="Kinase-like_dom_sf"/>
</dbReference>
<keyword evidence="12" id="KW-1185">Reference proteome</keyword>
<dbReference type="PROSITE" id="PS51545">
    <property type="entry name" value="PIK_HELICAL"/>
    <property type="match status" value="1"/>
</dbReference>
<dbReference type="Gene3D" id="3.30.1010.10">
    <property type="entry name" value="Phosphatidylinositol 3-kinase Catalytic Subunit, Chain A, domain 4"/>
    <property type="match status" value="1"/>
</dbReference>
<dbReference type="SUPFAM" id="SSF56112">
    <property type="entry name" value="Protein kinase-like (PK-like)"/>
    <property type="match status" value="1"/>
</dbReference>
<evidence type="ECO:0000313" key="11">
    <source>
        <dbReference type="EMBL" id="EOB03148.1"/>
    </source>
</evidence>
<evidence type="ECO:0000256" key="3">
    <source>
        <dbReference type="ARBA" id="ARBA00022777"/>
    </source>
</evidence>
<dbReference type="GO" id="GO:0043491">
    <property type="term" value="P:phosphatidylinositol 3-kinase/protein kinase B signal transduction"/>
    <property type="evidence" value="ECO:0007669"/>
    <property type="project" value="TreeGrafter"/>
</dbReference>
<gene>
    <name evidence="11" type="ORF">Anapl_05575</name>
</gene>
<feature type="domain" description="PIK helical" evidence="9">
    <location>
        <begin position="393"/>
        <end position="569"/>
    </location>
</feature>
<dbReference type="PANTHER" id="PTHR10048:SF29">
    <property type="entry name" value="PHOSPHATIDYLINOSITOL 3-KINASE C2 DOMAIN-CONTAINING SUBUNIT GAMMA"/>
    <property type="match status" value="1"/>
</dbReference>
<dbReference type="InterPro" id="IPR002420">
    <property type="entry name" value="PI3K-type_C2_dom"/>
</dbReference>
<dbReference type="FunFam" id="3.30.1010.10:FF:000001">
    <property type="entry name" value="Phosphatidylinositol 4-phosphate 3-kinase C2 domain-containing subunit beta"/>
    <property type="match status" value="1"/>
</dbReference>
<evidence type="ECO:0000313" key="12">
    <source>
        <dbReference type="Proteomes" id="UP000296049"/>
    </source>
</evidence>
<dbReference type="InterPro" id="IPR001683">
    <property type="entry name" value="PX_dom"/>
</dbReference>
<keyword evidence="3 11" id="KW-0418">Kinase</keyword>
<evidence type="ECO:0000256" key="1">
    <source>
        <dbReference type="ARBA" id="ARBA00006209"/>
    </source>
</evidence>
<dbReference type="CDD" id="cd05177">
    <property type="entry name" value="PI3Kc_C2_gamma"/>
    <property type="match status" value="1"/>
</dbReference>
<dbReference type="SUPFAM" id="SSF64268">
    <property type="entry name" value="PX domain"/>
    <property type="match status" value="1"/>
</dbReference>
<name>R0LRT8_ANAPL</name>
<dbReference type="EMBL" id="KB742887">
    <property type="protein sequence ID" value="EOB03148.1"/>
    <property type="molecule type" value="Genomic_DNA"/>
</dbReference>
<dbReference type="Pfam" id="PF00787">
    <property type="entry name" value="PX"/>
    <property type="match status" value="1"/>
</dbReference>
<comment type="similarity">
    <text evidence="1">Belongs to the PI3/PI4-kinase family. Type III PI4K subfamily.</text>
</comment>
<feature type="domain" description="C2 PI3K-type" evidence="10">
    <location>
        <begin position="230"/>
        <end position="399"/>
    </location>
</feature>
<dbReference type="PANTHER" id="PTHR10048">
    <property type="entry name" value="PHOSPHATIDYLINOSITOL KINASE"/>
    <property type="match status" value="1"/>
</dbReference>
<dbReference type="FunFam" id="3.30.1520.10:FF:000026">
    <property type="entry name" value="Phosphatidylinositol 4-phosphate 3-kinase C2 domain-containing subunit gamma"/>
    <property type="match status" value="1"/>
</dbReference>
<dbReference type="PROSITE" id="PS50195">
    <property type="entry name" value="PX"/>
    <property type="match status" value="1"/>
</dbReference>
<feature type="domain" description="PI3K/PI4K catalytic" evidence="8">
    <location>
        <begin position="638"/>
        <end position="916"/>
    </location>
</feature>
<dbReference type="GO" id="GO:0016477">
    <property type="term" value="P:cell migration"/>
    <property type="evidence" value="ECO:0007669"/>
    <property type="project" value="TreeGrafter"/>
</dbReference>
<dbReference type="Pfam" id="PF00454">
    <property type="entry name" value="PI3_PI4_kinase"/>
    <property type="match status" value="1"/>
</dbReference>
<dbReference type="InterPro" id="IPR036940">
    <property type="entry name" value="PI3/4_kinase_cat_sf"/>
</dbReference>
<dbReference type="InterPro" id="IPR037707">
    <property type="entry name" value="PI3-kinase_C2_gamma_cat"/>
</dbReference>
<dbReference type="SUPFAM" id="SSF48371">
    <property type="entry name" value="ARM repeat"/>
    <property type="match status" value="1"/>
</dbReference>
<dbReference type="Gene3D" id="2.60.40.150">
    <property type="entry name" value="C2 domain"/>
    <property type="match status" value="2"/>
</dbReference>
<evidence type="ECO:0000259" key="6">
    <source>
        <dbReference type="PROSITE" id="PS50004"/>
    </source>
</evidence>
<dbReference type="Gene3D" id="1.25.40.70">
    <property type="entry name" value="Phosphatidylinositol 3-kinase, accessory domain (PIK)"/>
    <property type="match status" value="1"/>
</dbReference>
<dbReference type="PROSITE" id="PS00915">
    <property type="entry name" value="PI3_4_KINASE_1"/>
    <property type="match status" value="1"/>
</dbReference>
<dbReference type="Gene3D" id="3.30.1520.10">
    <property type="entry name" value="Phox-like domain"/>
    <property type="match status" value="1"/>
</dbReference>
<feature type="non-terminal residue" evidence="11">
    <location>
        <position position="1"/>
    </location>
</feature>
<evidence type="ECO:0000259" key="8">
    <source>
        <dbReference type="PROSITE" id="PS50290"/>
    </source>
</evidence>
<dbReference type="SUPFAM" id="SSF49562">
    <property type="entry name" value="C2 domain (Calcium/lipid-binding domain, CaLB)"/>
    <property type="match status" value="2"/>
</dbReference>
<accession>R0LRT8</accession>
<dbReference type="PROSITE" id="PS50290">
    <property type="entry name" value="PI3_4_KINASE_3"/>
    <property type="match status" value="1"/>
</dbReference>
<dbReference type="GO" id="GO:0016303">
    <property type="term" value="F:1-phosphatidylinositol-3-kinase activity"/>
    <property type="evidence" value="ECO:0007669"/>
    <property type="project" value="UniProtKB-EC"/>
</dbReference>
<dbReference type="InterPro" id="IPR016024">
    <property type="entry name" value="ARM-type_fold"/>
</dbReference>
<dbReference type="SMART" id="SM00239">
    <property type="entry name" value="C2"/>
    <property type="match status" value="1"/>
</dbReference>
<proteinExistence type="inferred from homology"/>
<protein>
    <submittedName>
        <fullName evidence="11">Phosphatidylinositol-4-phosphate 3-kinase C2 domain-containing gamma polypeptide</fullName>
    </submittedName>
</protein>
<dbReference type="Pfam" id="PF00613">
    <property type="entry name" value="PI3Ka"/>
    <property type="match status" value="1"/>
</dbReference>
<evidence type="ECO:0000256" key="5">
    <source>
        <dbReference type="ARBA" id="ARBA00029297"/>
    </source>
</evidence>
<dbReference type="Proteomes" id="UP000296049">
    <property type="component" value="Unassembled WGS sequence"/>
</dbReference>
<dbReference type="SMART" id="SM00145">
    <property type="entry name" value="PI3Ka"/>
    <property type="match status" value="1"/>
</dbReference>
<dbReference type="PROSITE" id="PS00916">
    <property type="entry name" value="PI3_4_KINASE_2"/>
    <property type="match status" value="1"/>
</dbReference>
<dbReference type="Gene3D" id="1.10.1070.11">
    <property type="entry name" value="Phosphatidylinositol 3-/4-kinase, catalytic domain"/>
    <property type="match status" value="1"/>
</dbReference>
<evidence type="ECO:0000256" key="4">
    <source>
        <dbReference type="ARBA" id="ARBA00023985"/>
    </source>
</evidence>
<dbReference type="PROSITE" id="PS50004">
    <property type="entry name" value="C2"/>
    <property type="match status" value="1"/>
</dbReference>
<keyword evidence="2" id="KW-0808">Transferase</keyword>
<dbReference type="FunFam" id="2.60.40.150:FF:000125">
    <property type="entry name" value="Phosphatidylinositol-4-phosphate 3-kinase catalytic subunit type 2 gamma"/>
    <property type="match status" value="1"/>
</dbReference>
<evidence type="ECO:0000259" key="10">
    <source>
        <dbReference type="PROSITE" id="PS51547"/>
    </source>
</evidence>
<dbReference type="GO" id="GO:0035091">
    <property type="term" value="F:phosphatidylinositol binding"/>
    <property type="evidence" value="ECO:0007669"/>
    <property type="project" value="InterPro"/>
</dbReference>
<dbReference type="GO" id="GO:0005886">
    <property type="term" value="C:plasma membrane"/>
    <property type="evidence" value="ECO:0007669"/>
    <property type="project" value="TreeGrafter"/>
</dbReference>
<dbReference type="GO" id="GO:0005737">
    <property type="term" value="C:cytoplasm"/>
    <property type="evidence" value="ECO:0007669"/>
    <property type="project" value="TreeGrafter"/>
</dbReference>
<evidence type="ECO:0000256" key="2">
    <source>
        <dbReference type="ARBA" id="ARBA00022679"/>
    </source>
</evidence>
<evidence type="ECO:0000259" key="7">
    <source>
        <dbReference type="PROSITE" id="PS50195"/>
    </source>
</evidence>
<sequence>RIRNAYPAYDLKTNTGKIWSVTTKFPDHILGESRFRISIWTDSSPYPLLLTKHAGCITHNLIAEILCCTNQYPVQEECLLSVCGSDEFLQNNCTLGSHESLRKSTTCIQLRLHVTTNLKQSLARTYEDDQRQFSVNQLLEYTCAWRLTRLNLVSVIMKYRDQVEHLLQNEQHKVDNVIEVAKAICSILCFVETRDITDAVKKLLAVPLVKAQMVFSPAEAKSKNHLEALMEAAVTELSMAISRLIHVYSSSFETDFQLASIPKNPSCADISLDSQLSFTIYAAHNIPEVWVNRINFPLRIKALPRETILIIKLLGVNSASKNTEVLAWTCSPLYPKERLIHGTVLLSMKLDSILPASMITPGICSTDIPTSVTLQIDFPETNLEFIKPEPEEKKDLEEPTKECLKHIARLSQAQSLLLLSEQQRRILWFYRYYCNNQNCSLPLVLGSAPSWDRTTVSEMYSVMRRWRFSNPLEAFGLLTFSFPDKDIRRTAVQQIENLSNDELLEYLPQLVQVLKFEWSLESPLVKLLLHRSLQSTQIAHQLYWLLKNAQNEIHFKIWYRKLLAAFQFSAGKALNNEFSKEGKLLRILEDIAEKVKAASDQKRKEVLKMELSRLQQFFQEVKVCRLPLNPALVVQGIEADSCSYFTSNAFPLKISFINANAPSGNINIIFKIGDDLRQDMLVLQIIRLMDNIWLQEGLDMQMIIYKCLSTGKDQGLVQMVPDATTLAKIHRKSGLIGPLKENTIKKWFRHHHQLESSYQEAIRNFFYSCAGWCVVTFILGICDRHNDNIMLTNAGHMFHIDFGKFLGHAQTFGSIRRDRASFIFTSEMEYFITEGGKNPQRFQEFVELCCRAYNIVRKHSQLLLNLLEMMLHAGLPELKSIQDLKYVYDNLRPQDSDLQATSYFTRKIKESLECFPVKLNNLIHTLAQMSVTGSAKPPAPETVPQEWMMLNTEKSIARATILGFNKKSDSLYLVQVVQTCNVVTFVEKSFDQFSKLHSQLQKQFPSEALPEFPHSWHIPFADLEHKRVKDLNLYLKQLLSGSIKMANNELVLSFFLNWTKKTFTETSSSVTLGPQSTDHKPGVQLVISYEGTRLTIMLKHMRNIRLPDGSAPSAHAEFYLLPDPDEVSRRKTRTVPKSTDPTYNEIVVYNKVMELKSHILKLVVKSKGTFVGAVNIQLSSVQLNEEKWYPLGNSVI</sequence>
<dbReference type="Pfam" id="PF00168">
    <property type="entry name" value="C2"/>
    <property type="match status" value="1"/>
</dbReference>
<comment type="catalytic activity">
    <reaction evidence="4">
        <text>a 1,2-diacyl-sn-glycero-3-phospho-(1D-myo-inositol) + ATP = a 1,2-diacyl-sn-glycero-3-phospho-(1D-myo-inositol-3-phosphate) + ADP + H(+)</text>
        <dbReference type="Rhea" id="RHEA:12709"/>
        <dbReference type="ChEBI" id="CHEBI:15378"/>
        <dbReference type="ChEBI" id="CHEBI:30616"/>
        <dbReference type="ChEBI" id="CHEBI:57880"/>
        <dbReference type="ChEBI" id="CHEBI:58088"/>
        <dbReference type="ChEBI" id="CHEBI:456216"/>
        <dbReference type="EC" id="2.7.1.137"/>
    </reaction>
    <physiologicalReaction direction="left-to-right" evidence="4">
        <dbReference type="Rhea" id="RHEA:12710"/>
    </physiologicalReaction>
</comment>
<dbReference type="AlphaFoldDB" id="R0LRT8"/>
<feature type="domain" description="PX" evidence="7">
    <location>
        <begin position="950"/>
        <end position="1062"/>
    </location>
</feature>
<dbReference type="InterPro" id="IPR036871">
    <property type="entry name" value="PX_dom_sf"/>
</dbReference>
<dbReference type="SMART" id="SM00312">
    <property type="entry name" value="PX"/>
    <property type="match status" value="1"/>
</dbReference>
<reference evidence="12" key="1">
    <citation type="journal article" date="2013" name="Nat. Genet.">
        <title>The duck genome and transcriptome provide insight into an avian influenza virus reservoir species.</title>
        <authorList>
            <person name="Huang Y."/>
            <person name="Li Y."/>
            <person name="Burt D.W."/>
            <person name="Chen H."/>
            <person name="Zhang Y."/>
            <person name="Qian W."/>
            <person name="Kim H."/>
            <person name="Gan S."/>
            <person name="Zhao Y."/>
            <person name="Li J."/>
            <person name="Yi K."/>
            <person name="Feng H."/>
            <person name="Zhu P."/>
            <person name="Li B."/>
            <person name="Liu Q."/>
            <person name="Fairley S."/>
            <person name="Magor K.E."/>
            <person name="Du Z."/>
            <person name="Hu X."/>
            <person name="Goodman L."/>
            <person name="Tafer H."/>
            <person name="Vignal A."/>
            <person name="Lee T."/>
            <person name="Kim K.W."/>
            <person name="Sheng Z."/>
            <person name="An Y."/>
            <person name="Searle S."/>
            <person name="Herrero J."/>
            <person name="Groenen M.A."/>
            <person name="Crooijmans R.P."/>
            <person name="Faraut T."/>
            <person name="Cai Q."/>
            <person name="Webster R.G."/>
            <person name="Aldridge J.R."/>
            <person name="Warren W.C."/>
            <person name="Bartschat S."/>
            <person name="Kehr S."/>
            <person name="Marz M."/>
            <person name="Stadler P.F."/>
            <person name="Smith J."/>
            <person name="Kraus R.H."/>
            <person name="Zhao Y."/>
            <person name="Ren L."/>
            <person name="Fei J."/>
            <person name="Morisson M."/>
            <person name="Kaiser P."/>
            <person name="Griffin D.K."/>
            <person name="Rao M."/>
            <person name="Pitel F."/>
            <person name="Wang J."/>
            <person name="Li N."/>
        </authorList>
    </citation>
    <scope>NUCLEOTIDE SEQUENCE [LARGE SCALE GENOMIC DNA]</scope>
</reference>
<dbReference type="GO" id="GO:0048015">
    <property type="term" value="P:phosphatidylinositol-mediated signaling"/>
    <property type="evidence" value="ECO:0007669"/>
    <property type="project" value="TreeGrafter"/>
</dbReference>
<dbReference type="SMART" id="SM00146">
    <property type="entry name" value="PI3Kc"/>
    <property type="match status" value="1"/>
</dbReference>
<dbReference type="GO" id="GO:0005942">
    <property type="term" value="C:phosphatidylinositol 3-kinase complex"/>
    <property type="evidence" value="ECO:0007669"/>
    <property type="project" value="TreeGrafter"/>
</dbReference>
<dbReference type="InterPro" id="IPR000403">
    <property type="entry name" value="PI3/4_kinase_cat_dom"/>
</dbReference>
<organism evidence="11 12">
    <name type="scientific">Anas platyrhynchos</name>
    <name type="common">Mallard</name>
    <name type="synonym">Anas boschas</name>
    <dbReference type="NCBI Taxonomy" id="8839"/>
    <lineage>
        <taxon>Eukaryota</taxon>
        <taxon>Metazoa</taxon>
        <taxon>Chordata</taxon>
        <taxon>Craniata</taxon>
        <taxon>Vertebrata</taxon>
        <taxon>Euteleostomi</taxon>
        <taxon>Archelosauria</taxon>
        <taxon>Archosauria</taxon>
        <taxon>Dinosauria</taxon>
        <taxon>Saurischia</taxon>
        <taxon>Theropoda</taxon>
        <taxon>Coelurosauria</taxon>
        <taxon>Aves</taxon>
        <taxon>Neognathae</taxon>
        <taxon>Galloanserae</taxon>
        <taxon>Anseriformes</taxon>
        <taxon>Anatidae</taxon>
        <taxon>Anatinae</taxon>
        <taxon>Anas</taxon>
    </lineage>
</organism>
<dbReference type="FunFam" id="1.10.1070.11:FF:000013">
    <property type="entry name" value="Phosphatidylinositol 4-phosphate 3-kinase C2 domain-containing subunit gamma"/>
    <property type="match status" value="1"/>
</dbReference>